<feature type="region of interest" description="Disordered" evidence="1">
    <location>
        <begin position="249"/>
        <end position="270"/>
    </location>
</feature>
<name>A0A9J7YWV0_CYPCA</name>
<proteinExistence type="predicted"/>
<dbReference type="Proteomes" id="UP001108240">
    <property type="component" value="Unplaced"/>
</dbReference>
<reference evidence="3" key="1">
    <citation type="submission" date="2025-08" db="UniProtKB">
        <authorList>
            <consortium name="Ensembl"/>
        </authorList>
    </citation>
    <scope>IDENTIFICATION</scope>
</reference>
<accession>A0A9J7YWV0</accession>
<protein>
    <submittedName>
        <fullName evidence="3">Zgc:153157</fullName>
    </submittedName>
</protein>
<dbReference type="OMA" id="HIHEKPG"/>
<evidence type="ECO:0000313" key="4">
    <source>
        <dbReference type="Proteomes" id="UP001108240"/>
    </source>
</evidence>
<keyword evidence="2" id="KW-1133">Transmembrane helix</keyword>
<keyword evidence="4" id="KW-1185">Reference proteome</keyword>
<evidence type="ECO:0000256" key="2">
    <source>
        <dbReference type="SAM" id="Phobius"/>
    </source>
</evidence>
<keyword evidence="2" id="KW-0472">Membrane</keyword>
<dbReference type="PANTHER" id="PTHR34929">
    <property type="entry name" value="ZGC:153157"/>
    <property type="match status" value="1"/>
</dbReference>
<feature type="transmembrane region" description="Helical" evidence="2">
    <location>
        <begin position="34"/>
        <end position="60"/>
    </location>
</feature>
<dbReference type="Pfam" id="PF15018">
    <property type="entry name" value="InaF-motif"/>
    <property type="match status" value="1"/>
</dbReference>
<evidence type="ECO:0000256" key="1">
    <source>
        <dbReference type="SAM" id="MobiDB-lite"/>
    </source>
</evidence>
<dbReference type="GeneTree" id="ENSGT00940000173106"/>
<evidence type="ECO:0000313" key="3">
    <source>
        <dbReference type="Ensembl" id="ENSCCRP00000123546.1"/>
    </source>
</evidence>
<keyword evidence="2" id="KW-0812">Transmembrane</keyword>
<reference evidence="3" key="2">
    <citation type="submission" date="2025-09" db="UniProtKB">
        <authorList>
            <consortium name="Ensembl"/>
        </authorList>
    </citation>
    <scope>IDENTIFICATION</scope>
</reference>
<feature type="compositionally biased region" description="Polar residues" evidence="1">
    <location>
        <begin position="211"/>
        <end position="232"/>
    </location>
</feature>
<organism evidence="3 4">
    <name type="scientific">Cyprinus carpio carpio</name>
    <dbReference type="NCBI Taxonomy" id="630221"/>
    <lineage>
        <taxon>Eukaryota</taxon>
        <taxon>Metazoa</taxon>
        <taxon>Chordata</taxon>
        <taxon>Craniata</taxon>
        <taxon>Vertebrata</taxon>
        <taxon>Euteleostomi</taxon>
        <taxon>Actinopterygii</taxon>
        <taxon>Neopterygii</taxon>
        <taxon>Teleostei</taxon>
        <taxon>Ostariophysi</taxon>
        <taxon>Cypriniformes</taxon>
        <taxon>Cyprinidae</taxon>
        <taxon>Cyprininae</taxon>
        <taxon>Cyprinus</taxon>
    </lineage>
</organism>
<dbReference type="PANTHER" id="PTHR34929:SF1">
    <property type="entry name" value="INAF MOTIF CONTAINING 2"/>
    <property type="match status" value="1"/>
</dbReference>
<feature type="region of interest" description="Disordered" evidence="1">
    <location>
        <begin position="187"/>
        <end position="234"/>
    </location>
</feature>
<sequence length="270" mass="29105">MKERDFMPNMERGKPATYTGDKKAKMAAKTNKKWVRLATVFAYVLSVSLAAIILAIYYSLIWKPTSASVSGRSDVLVTAAVMPINTNNITASDVPTTNKMNNTPLVSLRSTETPTYAHSTSSHRQQHWGDNKDHEGLLNIPTTKTKITDPTGTFDSAHIHEKPGRFSTVEVSHVSKTSVLVAGASSEPPFAHGATSFTKQNGGSGVGATEEQPNMWDSASPTTNQESWTSYSARPAVSSLTERGLELMEGSSPLQEELVTKDTEDAASGV</sequence>
<dbReference type="Ensembl" id="ENSCCRT00000192237.1">
    <property type="protein sequence ID" value="ENSCCRP00000123546.1"/>
    <property type="gene ID" value="ENSCCRG00000061724.1"/>
</dbReference>
<dbReference type="InterPro" id="IPR029162">
    <property type="entry name" value="InaF-motif"/>
</dbReference>
<dbReference type="AlphaFoldDB" id="A0A9J7YWV0"/>